<reference evidence="1 2" key="1">
    <citation type="submission" date="2014-06" db="EMBL/GenBank/DDBJ databases">
        <title>Evolutionary Origins and Diversification of the Mycorrhizal Mutualists.</title>
        <authorList>
            <consortium name="DOE Joint Genome Institute"/>
            <consortium name="Mycorrhizal Genomics Consortium"/>
            <person name="Kohler A."/>
            <person name="Kuo A."/>
            <person name="Nagy L.G."/>
            <person name="Floudas D."/>
            <person name="Copeland A."/>
            <person name="Barry K.W."/>
            <person name="Cichocki N."/>
            <person name="Veneault-Fourrey C."/>
            <person name="LaButti K."/>
            <person name="Lindquist E.A."/>
            <person name="Lipzen A."/>
            <person name="Lundell T."/>
            <person name="Morin E."/>
            <person name="Murat C."/>
            <person name="Riley R."/>
            <person name="Ohm R."/>
            <person name="Sun H."/>
            <person name="Tunlid A."/>
            <person name="Henrissat B."/>
            <person name="Grigoriev I.V."/>
            <person name="Hibbett D.S."/>
            <person name="Martin F."/>
        </authorList>
    </citation>
    <scope>NUCLEOTIDE SEQUENCE [LARGE SCALE GENOMIC DNA]</scope>
    <source>
        <strain evidence="1 2">SS14</strain>
    </source>
</reference>
<evidence type="ECO:0000313" key="1">
    <source>
        <dbReference type="EMBL" id="KIJ47829.1"/>
    </source>
</evidence>
<dbReference type="HOGENOM" id="CLU_2777559_0_0_1"/>
<dbReference type="Proteomes" id="UP000054279">
    <property type="component" value="Unassembled WGS sequence"/>
</dbReference>
<evidence type="ECO:0000313" key="2">
    <source>
        <dbReference type="Proteomes" id="UP000054279"/>
    </source>
</evidence>
<organism evidence="1 2">
    <name type="scientific">Sphaerobolus stellatus (strain SS14)</name>
    <dbReference type="NCBI Taxonomy" id="990650"/>
    <lineage>
        <taxon>Eukaryota</taxon>
        <taxon>Fungi</taxon>
        <taxon>Dikarya</taxon>
        <taxon>Basidiomycota</taxon>
        <taxon>Agaricomycotina</taxon>
        <taxon>Agaricomycetes</taxon>
        <taxon>Phallomycetidae</taxon>
        <taxon>Geastrales</taxon>
        <taxon>Sphaerobolaceae</taxon>
        <taxon>Sphaerobolus</taxon>
    </lineage>
</organism>
<dbReference type="AlphaFoldDB" id="A0A0C9VIQ3"/>
<dbReference type="OrthoDB" id="3037223at2759"/>
<protein>
    <submittedName>
        <fullName evidence="1">Uncharacterized protein</fullName>
    </submittedName>
</protein>
<dbReference type="EMBL" id="KN837100">
    <property type="protein sequence ID" value="KIJ47829.1"/>
    <property type="molecule type" value="Genomic_DNA"/>
</dbReference>
<sequence length="69" mass="8096">MNILFKDFKEEFNGDLESFVAYFTYLGHVKHTKNIQKKHSFHLLVEDISKHDKALKAEQAKDHYKGDDG</sequence>
<accession>A0A0C9VIQ3</accession>
<name>A0A0C9VIQ3_SPHS4</name>
<keyword evidence="2" id="KW-1185">Reference proteome</keyword>
<proteinExistence type="predicted"/>
<gene>
    <name evidence="1" type="ORF">M422DRAFT_28610</name>
</gene>